<dbReference type="PATRIC" id="fig|1214101.3.peg.5858"/>
<dbReference type="Pfam" id="PF20028">
    <property type="entry name" value="VMAP-C"/>
    <property type="match status" value="1"/>
</dbReference>
<dbReference type="OrthoDB" id="3867284at2"/>
<dbReference type="HOGENOM" id="CLU_040804_0_0_11"/>
<evidence type="ECO:0000259" key="4">
    <source>
        <dbReference type="Pfam" id="PF20028"/>
    </source>
</evidence>
<feature type="region of interest" description="Disordered" evidence="1">
    <location>
        <begin position="205"/>
        <end position="225"/>
    </location>
</feature>
<dbReference type="Pfam" id="PF19916">
    <property type="entry name" value="VMAP-M0"/>
    <property type="match status" value="1"/>
</dbReference>
<dbReference type="Pfam" id="PF19956">
    <property type="entry name" value="EAD2"/>
    <property type="match status" value="1"/>
</dbReference>
<feature type="domain" description="Effector-associated" evidence="3">
    <location>
        <begin position="18"/>
        <end position="96"/>
    </location>
</feature>
<evidence type="ECO:0000259" key="2">
    <source>
        <dbReference type="Pfam" id="PF19916"/>
    </source>
</evidence>
<accession>K4RBF2</accession>
<dbReference type="InterPro" id="IPR045450">
    <property type="entry name" value="VMAP_C"/>
</dbReference>
<dbReference type="KEGG" id="sdv:BN159_5775"/>
<reference evidence="5 6" key="1">
    <citation type="journal article" date="2012" name="J. Bacteriol.">
        <title>Genome sequence of the bacterium Streptomyces davawensis JCM 4913 and heterologous production of the unique antibiotic roseoflavin.</title>
        <authorList>
            <person name="Jankowitsch F."/>
            <person name="Schwarz J."/>
            <person name="Ruckert C."/>
            <person name="Gust B."/>
            <person name="Szczepanowski R."/>
            <person name="Blom J."/>
            <person name="Pelzer S."/>
            <person name="Kalinowski J."/>
            <person name="Mack M."/>
        </authorList>
    </citation>
    <scope>NUCLEOTIDE SEQUENCE [LARGE SCALE GENOMIC DNA]</scope>
    <source>
        <strain evidence="6">DSM 101723 / JCM 4913 / KCC S-0913 / 768</strain>
    </source>
</reference>
<dbReference type="eggNOG" id="ENOG5032TJ5">
    <property type="taxonomic scope" value="Bacteria"/>
</dbReference>
<feature type="domain" description="vWA-MoxR associated protein C-terminal" evidence="4">
    <location>
        <begin position="249"/>
        <end position="502"/>
    </location>
</feature>
<organism evidence="5 6">
    <name type="scientific">Streptomyces davaonensis (strain DSM 101723 / JCM 4913 / KCC S-0913 / 768)</name>
    <dbReference type="NCBI Taxonomy" id="1214101"/>
    <lineage>
        <taxon>Bacteria</taxon>
        <taxon>Bacillati</taxon>
        <taxon>Actinomycetota</taxon>
        <taxon>Actinomycetes</taxon>
        <taxon>Kitasatosporales</taxon>
        <taxon>Streptomycetaceae</taxon>
        <taxon>Streptomyces</taxon>
    </lineage>
</organism>
<protein>
    <submittedName>
        <fullName evidence="5">Uncharacterized protein</fullName>
    </submittedName>
</protein>
<dbReference type="AlphaFoldDB" id="K4RBF2"/>
<evidence type="ECO:0000259" key="3">
    <source>
        <dbReference type="Pfam" id="PF19956"/>
    </source>
</evidence>
<evidence type="ECO:0000313" key="5">
    <source>
        <dbReference type="EMBL" id="CCK30154.1"/>
    </source>
</evidence>
<dbReference type="InterPro" id="IPR045555">
    <property type="entry name" value="VMAP-M0"/>
</dbReference>
<dbReference type="RefSeq" id="WP_015660490.1">
    <property type="nucleotide sequence ID" value="NC_020504.1"/>
</dbReference>
<dbReference type="STRING" id="1214101.BN159_5775"/>
<dbReference type="EMBL" id="HE971709">
    <property type="protein sequence ID" value="CCK30154.1"/>
    <property type="molecule type" value="Genomic_DNA"/>
</dbReference>
<name>K4RBF2_STRDJ</name>
<evidence type="ECO:0000313" key="6">
    <source>
        <dbReference type="Proteomes" id="UP000008043"/>
    </source>
</evidence>
<sequence length="521" mass="57757">MTGRRFDEVELDLIGKIVAVLEEPAGGLMDDAARRLWRHRMNKQVDALPQDSYAVPHVEFAGVVGACAEQDALEPLIDVIRLVAPLLERHLRPLVDEWQAHQFYRGRDWGPLREALQQPLTEPADLADLFASASGGRRRLPAHCTTPWQAFVNLADLNAPAGGTPPSMLFLERLTRCPELATAAASIRAWNAHFAAAWNLSDPYPSPEAAPLPAPEDPAKPPSAEPRPLIRVYICVTPDRAPQRRRVPRYHVTVAVKYADSPALHREPEPEPQASVTRDRLNVRVAELLSRVAASWHNRSDPVALDFFLPLELLDEPVEWWNRNPARGFDNPLLNAYEVTVHSLERVQRQEFHRAWRERHARWKRQQANGGSGSSHAPGGVHVCVLDPPVADPAHLSRLDAVVGYNDDVVAMMLCEVPWKQDTLGGQEVNLALEYGVFVWIYHRADGSSPAWRVAVREAVNEVGLAGIPQLAHQWKADAAMDRPGTHDPAVIRSLVVLWDDPEQLLDGGPAAPATFVGGTS</sequence>
<keyword evidence="6" id="KW-1185">Reference proteome</keyword>
<feature type="domain" description="vWA-MoxR associated protein middle region 0" evidence="2">
    <location>
        <begin position="105"/>
        <end position="203"/>
    </location>
</feature>
<dbReference type="Proteomes" id="UP000008043">
    <property type="component" value="Chromosome"/>
</dbReference>
<evidence type="ECO:0000256" key="1">
    <source>
        <dbReference type="SAM" id="MobiDB-lite"/>
    </source>
</evidence>
<dbReference type="InterPro" id="IPR045431">
    <property type="entry name" value="EAD2"/>
</dbReference>
<gene>
    <name evidence="5" type="ORF">BN159_5775</name>
</gene>
<proteinExistence type="predicted"/>